<name>A0ABT4A9U1_9BACT</name>
<dbReference type="RefSeq" id="WP_267537211.1">
    <property type="nucleotide sequence ID" value="NZ_JAPNKA010000001.1"/>
</dbReference>
<keyword evidence="3" id="KW-1185">Reference proteome</keyword>
<protein>
    <submittedName>
        <fullName evidence="2">Uncharacterized protein</fullName>
    </submittedName>
</protein>
<comment type="caution">
    <text evidence="2">The sequence shown here is derived from an EMBL/GenBank/DDBJ whole genome shotgun (WGS) entry which is preliminary data.</text>
</comment>
<proteinExistence type="predicted"/>
<gene>
    <name evidence="2" type="ORF">OV287_28525</name>
</gene>
<dbReference type="EMBL" id="JAPNKA010000001">
    <property type="protein sequence ID" value="MCY1078428.1"/>
    <property type="molecule type" value="Genomic_DNA"/>
</dbReference>
<reference evidence="2 3" key="1">
    <citation type="submission" date="2022-11" db="EMBL/GenBank/DDBJ databases">
        <title>Minimal conservation of predation-associated metabolite biosynthetic gene clusters underscores biosynthetic potential of Myxococcota including descriptions for ten novel species: Archangium lansinium sp. nov., Myxococcus landrumus sp. nov., Nannocystis bai.</title>
        <authorList>
            <person name="Ahearne A."/>
            <person name="Stevens C."/>
            <person name="Phillips K."/>
        </authorList>
    </citation>
    <scope>NUCLEOTIDE SEQUENCE [LARGE SCALE GENOMIC DNA]</scope>
    <source>
        <strain evidence="2 3">MIWBW</strain>
    </source>
</reference>
<dbReference type="Proteomes" id="UP001207654">
    <property type="component" value="Unassembled WGS sequence"/>
</dbReference>
<feature type="region of interest" description="Disordered" evidence="1">
    <location>
        <begin position="1"/>
        <end position="26"/>
    </location>
</feature>
<evidence type="ECO:0000313" key="3">
    <source>
        <dbReference type="Proteomes" id="UP001207654"/>
    </source>
</evidence>
<evidence type="ECO:0000313" key="2">
    <source>
        <dbReference type="EMBL" id="MCY1078428.1"/>
    </source>
</evidence>
<evidence type="ECO:0000256" key="1">
    <source>
        <dbReference type="SAM" id="MobiDB-lite"/>
    </source>
</evidence>
<organism evidence="2 3">
    <name type="scientific">Archangium lansingense</name>
    <dbReference type="NCBI Taxonomy" id="2995310"/>
    <lineage>
        <taxon>Bacteria</taxon>
        <taxon>Pseudomonadati</taxon>
        <taxon>Myxococcota</taxon>
        <taxon>Myxococcia</taxon>
        <taxon>Myxococcales</taxon>
        <taxon>Cystobacterineae</taxon>
        <taxon>Archangiaceae</taxon>
        <taxon>Archangium</taxon>
    </lineage>
</organism>
<accession>A0ABT4A9U1</accession>
<sequence>MSNRSAPAQTMDPRPSPLVHDSQQAPRRFEVIQGGEEARSAAEKGRAMLRAAVEERLLQVLKDVHGRLAAFLKNPGRLGVVNLPLVLSESSLTYELWKGPASNPEYRAQMVAMMGVAPNADDASLVGELMAEVHQAFVDFQKGRPGSDARKQYEEVLQGFELANVLPVVPGHDTGPMLAELARLGITPEKDFSRSLLVVPQVVAVGLSPEEGSTSQVVIAGLTVLQLCNLVAHLRNLNPLLSNRQVRQLLVLSATDLKKAIRKSMGQAEVDLVQDLARQLLRLQVVELLFV</sequence>